<feature type="compositionally biased region" description="Basic residues" evidence="1">
    <location>
        <begin position="1"/>
        <end position="10"/>
    </location>
</feature>
<keyword evidence="3" id="KW-1185">Reference proteome</keyword>
<feature type="compositionally biased region" description="Polar residues" evidence="1">
    <location>
        <begin position="506"/>
        <end position="515"/>
    </location>
</feature>
<gene>
    <name evidence="2" type="ORF">HMPREF1541_04124</name>
</gene>
<dbReference type="VEuPathDB" id="FungiDB:HMPREF1541_04124"/>
<organism evidence="2 3">
    <name type="scientific">Cyphellophora europaea (strain CBS 101466)</name>
    <name type="common">Phialophora europaea</name>
    <dbReference type="NCBI Taxonomy" id="1220924"/>
    <lineage>
        <taxon>Eukaryota</taxon>
        <taxon>Fungi</taxon>
        <taxon>Dikarya</taxon>
        <taxon>Ascomycota</taxon>
        <taxon>Pezizomycotina</taxon>
        <taxon>Eurotiomycetes</taxon>
        <taxon>Chaetothyriomycetidae</taxon>
        <taxon>Chaetothyriales</taxon>
        <taxon>Cyphellophoraceae</taxon>
        <taxon>Cyphellophora</taxon>
    </lineage>
</organism>
<feature type="region of interest" description="Disordered" evidence="1">
    <location>
        <begin position="1"/>
        <end position="261"/>
    </location>
</feature>
<dbReference type="STRING" id="1220924.W2S2A6"/>
<dbReference type="EMBL" id="KB822719">
    <property type="protein sequence ID" value="ETN42183.1"/>
    <property type="molecule type" value="Genomic_DNA"/>
</dbReference>
<evidence type="ECO:0000256" key="1">
    <source>
        <dbReference type="SAM" id="MobiDB-lite"/>
    </source>
</evidence>
<dbReference type="eggNOG" id="ENOG502S1V6">
    <property type="taxonomic scope" value="Eukaryota"/>
</dbReference>
<dbReference type="RefSeq" id="XP_008716692.1">
    <property type="nucleotide sequence ID" value="XM_008718470.1"/>
</dbReference>
<dbReference type="AlphaFoldDB" id="W2S2A6"/>
<sequence length="622" mass="67826">MSQRPSKRRRLSEEPSALDRHTVSYSRSAPATPRRSYQSPTKASLQRAHPHLVRSNKPSQPSQDHRRLLEHVLSGATDPKDTDSTNNTAPADQSEDAAAALSPGHILKGWARNAGGGSQQRGLSLSHELQDEHDSGYAGVPRLVKSSQSRRRQFSLSSDEGDSALPPTSVQLGRDPPPERPKGISTSSSPRGPRSGGGRHSSRLRNSESVTSSPLKPKSRNSRAYQMAKGDEARELADKAPKNAPNGDNNHDKADDEQDVPNEIKEKEDILKALRNQQQTLLASSKTLETAVDTESIAQAVERDASFINLIKSAGMACTLQEPCFDYKPARVPMDRQLLHLNLFAPGALVLSTKTSVRLVSGHTKVFHRVKVSAPPPWPPHTFSAIFEIVTDPENIIVERISYIDDRQAEGVSNELYLWIKHRLAHDLLRTDLAGLIWGLGEYFSAAVDRAKALLAVRREYVEDADQDDEGGISTVQTRKLTGHQALALSHHITDTSITIDLPSSEPESNSQRSTRQTDRFSPKVLASWRIALTPISEATSMLEIIPSGVPDSTAQAATSLFAKLAKVDNFETAFTAVWGILTGEQSTIAAAEAGTNASSQAGSQAEGKGLGKRRKKRRKIT</sequence>
<feature type="compositionally biased region" description="Low complexity" evidence="1">
    <location>
        <begin position="183"/>
        <end position="193"/>
    </location>
</feature>
<dbReference type="HOGENOM" id="CLU_029857_1_0_1"/>
<feature type="region of interest" description="Disordered" evidence="1">
    <location>
        <begin position="594"/>
        <end position="622"/>
    </location>
</feature>
<reference evidence="2 3" key="1">
    <citation type="submission" date="2013-03" db="EMBL/GenBank/DDBJ databases">
        <title>The Genome Sequence of Phialophora europaea CBS 101466.</title>
        <authorList>
            <consortium name="The Broad Institute Genomics Platform"/>
            <person name="Cuomo C."/>
            <person name="de Hoog S."/>
            <person name="Gorbushina A."/>
            <person name="Walker B."/>
            <person name="Young S.K."/>
            <person name="Zeng Q."/>
            <person name="Gargeya S."/>
            <person name="Fitzgerald M."/>
            <person name="Haas B."/>
            <person name="Abouelleil A."/>
            <person name="Allen A.W."/>
            <person name="Alvarado L."/>
            <person name="Arachchi H.M."/>
            <person name="Berlin A.M."/>
            <person name="Chapman S.B."/>
            <person name="Gainer-Dewar J."/>
            <person name="Goldberg J."/>
            <person name="Griggs A."/>
            <person name="Gujja S."/>
            <person name="Hansen M."/>
            <person name="Howarth C."/>
            <person name="Imamovic A."/>
            <person name="Ireland A."/>
            <person name="Larimer J."/>
            <person name="McCowan C."/>
            <person name="Murphy C."/>
            <person name="Pearson M."/>
            <person name="Poon T.W."/>
            <person name="Priest M."/>
            <person name="Roberts A."/>
            <person name="Saif S."/>
            <person name="Shea T."/>
            <person name="Sisk P."/>
            <person name="Sykes S."/>
            <person name="Wortman J."/>
            <person name="Nusbaum C."/>
            <person name="Birren B."/>
        </authorList>
    </citation>
    <scope>NUCLEOTIDE SEQUENCE [LARGE SCALE GENOMIC DNA]</scope>
    <source>
        <strain evidence="2 3">CBS 101466</strain>
    </source>
</reference>
<feature type="compositionally biased region" description="Low complexity" evidence="1">
    <location>
        <begin position="89"/>
        <end position="100"/>
    </location>
</feature>
<evidence type="ECO:0000313" key="2">
    <source>
        <dbReference type="EMBL" id="ETN42183.1"/>
    </source>
</evidence>
<dbReference type="Proteomes" id="UP000030752">
    <property type="component" value="Unassembled WGS sequence"/>
</dbReference>
<dbReference type="GeneID" id="19971463"/>
<feature type="compositionally biased region" description="Basic and acidic residues" evidence="1">
    <location>
        <begin position="229"/>
        <end position="241"/>
    </location>
</feature>
<dbReference type="OrthoDB" id="4160836at2759"/>
<dbReference type="InParanoid" id="W2S2A6"/>
<proteinExistence type="predicted"/>
<accession>W2S2A6</accession>
<feature type="region of interest" description="Disordered" evidence="1">
    <location>
        <begin position="499"/>
        <end position="519"/>
    </location>
</feature>
<feature type="compositionally biased region" description="Basic and acidic residues" evidence="1">
    <location>
        <begin position="11"/>
        <end position="22"/>
    </location>
</feature>
<evidence type="ECO:0000313" key="3">
    <source>
        <dbReference type="Proteomes" id="UP000030752"/>
    </source>
</evidence>
<feature type="compositionally biased region" description="Basic residues" evidence="1">
    <location>
        <begin position="611"/>
        <end position="622"/>
    </location>
</feature>
<protein>
    <submittedName>
        <fullName evidence="2">Uncharacterized protein</fullName>
    </submittedName>
</protein>
<feature type="compositionally biased region" description="Polar residues" evidence="1">
    <location>
        <begin position="23"/>
        <end position="44"/>
    </location>
</feature>
<name>W2S2A6_CYPE1</name>